<dbReference type="Pfam" id="PF02537">
    <property type="entry name" value="CRCB"/>
    <property type="match status" value="2"/>
</dbReference>
<dbReference type="PANTHER" id="PTHR28259">
    <property type="entry name" value="FLUORIDE EXPORT PROTEIN 1-RELATED"/>
    <property type="match status" value="1"/>
</dbReference>
<dbReference type="PANTHER" id="PTHR28259:SF1">
    <property type="entry name" value="FLUORIDE EXPORT PROTEIN 1-RELATED"/>
    <property type="match status" value="1"/>
</dbReference>
<dbReference type="GO" id="GO:1903425">
    <property type="term" value="F:fluoride transmembrane transporter activity"/>
    <property type="evidence" value="ECO:0007669"/>
    <property type="project" value="TreeGrafter"/>
</dbReference>
<evidence type="ECO:0000256" key="7">
    <source>
        <dbReference type="ARBA" id="ARBA00035120"/>
    </source>
</evidence>
<comment type="similarity">
    <text evidence="7">Belongs to the fluoride channel Fluc/FEX (TC 1.A.43) family.</text>
</comment>
<evidence type="ECO:0000256" key="9">
    <source>
        <dbReference type="SAM" id="Phobius"/>
    </source>
</evidence>
<proteinExistence type="inferred from homology"/>
<comment type="subcellular location">
    <subcellularLocation>
        <location evidence="2">Cell membrane</location>
        <topology evidence="2">Multi-pass membrane protein</topology>
    </subcellularLocation>
</comment>
<feature type="transmembrane region" description="Helical" evidence="9">
    <location>
        <begin position="187"/>
        <end position="205"/>
    </location>
</feature>
<keyword evidence="3" id="KW-1003">Cell membrane</keyword>
<dbReference type="InterPro" id="IPR003691">
    <property type="entry name" value="FluC"/>
</dbReference>
<evidence type="ECO:0000256" key="8">
    <source>
        <dbReference type="ARBA" id="ARBA00035585"/>
    </source>
</evidence>
<feature type="transmembrane region" description="Helical" evidence="9">
    <location>
        <begin position="217"/>
        <end position="240"/>
    </location>
</feature>
<evidence type="ECO:0000256" key="2">
    <source>
        <dbReference type="ARBA" id="ARBA00004651"/>
    </source>
</evidence>
<keyword evidence="11" id="KW-1185">Reference proteome</keyword>
<protein>
    <submittedName>
        <fullName evidence="10">Fluoride transporter</fullName>
    </submittedName>
</protein>
<evidence type="ECO:0000313" key="10">
    <source>
        <dbReference type="EMBL" id="GMM52339.1"/>
    </source>
</evidence>
<dbReference type="AlphaFoldDB" id="A0AAV5RP94"/>
<name>A0AAV5RP94_STABA</name>
<evidence type="ECO:0000256" key="3">
    <source>
        <dbReference type="ARBA" id="ARBA00022475"/>
    </source>
</evidence>
<keyword evidence="4 9" id="KW-0812">Transmembrane</keyword>
<comment type="function">
    <text evidence="1">Fluoride channel required for the rapid expulsion of cytoplasmic fluoride.</text>
</comment>
<evidence type="ECO:0000256" key="1">
    <source>
        <dbReference type="ARBA" id="ARBA00002598"/>
    </source>
</evidence>
<dbReference type="EMBL" id="BTGC01000008">
    <property type="protein sequence ID" value="GMM52339.1"/>
    <property type="molecule type" value="Genomic_DNA"/>
</dbReference>
<evidence type="ECO:0000313" key="11">
    <source>
        <dbReference type="Proteomes" id="UP001362899"/>
    </source>
</evidence>
<evidence type="ECO:0000256" key="5">
    <source>
        <dbReference type="ARBA" id="ARBA00022989"/>
    </source>
</evidence>
<feature type="transmembrane region" description="Helical" evidence="9">
    <location>
        <begin position="161"/>
        <end position="181"/>
    </location>
</feature>
<reference evidence="10 11" key="1">
    <citation type="journal article" date="2023" name="Elife">
        <title>Identification of key yeast species and microbe-microbe interactions impacting larval growth of Drosophila in the wild.</title>
        <authorList>
            <person name="Mure A."/>
            <person name="Sugiura Y."/>
            <person name="Maeda R."/>
            <person name="Honda K."/>
            <person name="Sakurai N."/>
            <person name="Takahashi Y."/>
            <person name="Watada M."/>
            <person name="Katoh T."/>
            <person name="Gotoh A."/>
            <person name="Gotoh Y."/>
            <person name="Taniguchi I."/>
            <person name="Nakamura K."/>
            <person name="Hayashi T."/>
            <person name="Katayama T."/>
            <person name="Uemura T."/>
            <person name="Hattori Y."/>
        </authorList>
    </citation>
    <scope>NUCLEOTIDE SEQUENCE [LARGE SCALE GENOMIC DNA]</scope>
    <source>
        <strain evidence="10 11">SB-73</strain>
    </source>
</reference>
<feature type="transmembrane region" description="Helical" evidence="9">
    <location>
        <begin position="118"/>
        <end position="140"/>
    </location>
</feature>
<feature type="transmembrane region" description="Helical" evidence="9">
    <location>
        <begin position="280"/>
        <end position="301"/>
    </location>
</feature>
<keyword evidence="6 9" id="KW-0472">Membrane</keyword>
<dbReference type="GO" id="GO:0005886">
    <property type="term" value="C:plasma membrane"/>
    <property type="evidence" value="ECO:0007669"/>
    <property type="project" value="UniProtKB-SubCell"/>
</dbReference>
<accession>A0AAV5RP94</accession>
<organism evidence="10 11">
    <name type="scientific">Starmerella bacillaris</name>
    <name type="common">Yeast</name>
    <name type="synonym">Candida zemplinina</name>
    <dbReference type="NCBI Taxonomy" id="1247836"/>
    <lineage>
        <taxon>Eukaryota</taxon>
        <taxon>Fungi</taxon>
        <taxon>Dikarya</taxon>
        <taxon>Ascomycota</taxon>
        <taxon>Saccharomycotina</taxon>
        <taxon>Dipodascomycetes</taxon>
        <taxon>Dipodascales</taxon>
        <taxon>Trichomonascaceae</taxon>
        <taxon>Starmerella</taxon>
    </lineage>
</organism>
<evidence type="ECO:0000256" key="4">
    <source>
        <dbReference type="ARBA" id="ARBA00022692"/>
    </source>
</evidence>
<gene>
    <name evidence="10" type="ORF">DASB73_033020</name>
</gene>
<comment type="caution">
    <text evidence="10">The sequence shown here is derived from an EMBL/GenBank/DDBJ whole genome shotgun (WGS) entry which is preliminary data.</text>
</comment>
<evidence type="ECO:0000256" key="6">
    <source>
        <dbReference type="ARBA" id="ARBA00023136"/>
    </source>
</evidence>
<dbReference type="Proteomes" id="UP001362899">
    <property type="component" value="Unassembled WGS sequence"/>
</dbReference>
<feature type="transmembrane region" description="Helical" evidence="9">
    <location>
        <begin position="78"/>
        <end position="98"/>
    </location>
</feature>
<keyword evidence="5 9" id="KW-1133">Transmembrane helix</keyword>
<comment type="catalytic activity">
    <reaction evidence="8">
        <text>fluoride(in) = fluoride(out)</text>
        <dbReference type="Rhea" id="RHEA:76159"/>
        <dbReference type="ChEBI" id="CHEBI:17051"/>
    </reaction>
    <physiologicalReaction direction="left-to-right" evidence="8">
        <dbReference type="Rhea" id="RHEA:76160"/>
    </physiologicalReaction>
</comment>
<sequence length="305" mass="34199">MEVEKPSKKTSKDVFLDCIAECELLLAFTFFAIAGNMGRNGLIELTSFESYGSIWPNFTGCVVIAFSSSILNSVLFPLVTTGFCGAMTTFSELITDVFLQSTTPKPNWPNHGYGVPMFMARLLIELNCSFAGYLVGIHLGKLYEYLQFGKLSVKNEVLVRRLLEFLGLAAWVVCLVTSITTKSEKRWWALSGVFSPFGVWLRYYLAKLNKPNRWFKWGTFAANIFGTLLACVFQTCILLPTTSSLQRQILTALQKGLVGCLTTISTFVKEMNTMRTGKAYIYGIITLFCAYSLAFIIIGSYKWTR</sequence>